<evidence type="ECO:0000256" key="3">
    <source>
        <dbReference type="ARBA" id="ARBA00022729"/>
    </source>
</evidence>
<dbReference type="PANTHER" id="PTHR15498">
    <property type="entry name" value="T-CELL IMMUNOGLOBULIN AND MUCIN DOMAIN CONTAINING TIM"/>
    <property type="match status" value="1"/>
</dbReference>
<dbReference type="GO" id="GO:0016020">
    <property type="term" value="C:membrane"/>
    <property type="evidence" value="ECO:0007669"/>
    <property type="project" value="UniProtKB-SubCell"/>
</dbReference>
<accession>A0A8I5ZXZ2</accession>
<organism evidence="13 14">
    <name type="scientific">Rattus norvegicus</name>
    <name type="common">Rat</name>
    <dbReference type="NCBI Taxonomy" id="10116"/>
    <lineage>
        <taxon>Eukaryota</taxon>
        <taxon>Metazoa</taxon>
        <taxon>Chordata</taxon>
        <taxon>Craniata</taxon>
        <taxon>Vertebrata</taxon>
        <taxon>Euteleostomi</taxon>
        <taxon>Mammalia</taxon>
        <taxon>Eutheria</taxon>
        <taxon>Euarchontoglires</taxon>
        <taxon>Glires</taxon>
        <taxon>Rodentia</taxon>
        <taxon>Myomorpha</taxon>
        <taxon>Muroidea</taxon>
        <taxon>Muridae</taxon>
        <taxon>Murinae</taxon>
        <taxon>Rattus</taxon>
    </lineage>
</organism>
<evidence type="ECO:0000256" key="6">
    <source>
        <dbReference type="ARBA" id="ARBA00023157"/>
    </source>
</evidence>
<dbReference type="GeneTree" id="ENSGT00940000154444"/>
<evidence type="ECO:0000256" key="11">
    <source>
        <dbReference type="SAM" id="SignalP"/>
    </source>
</evidence>
<evidence type="ECO:0000256" key="4">
    <source>
        <dbReference type="ARBA" id="ARBA00022989"/>
    </source>
</evidence>
<name>A0A8I5ZXZ2_RAT</name>
<dbReference type="PROSITE" id="PS50835">
    <property type="entry name" value="IG_LIKE"/>
    <property type="match status" value="1"/>
</dbReference>
<keyword evidence="14" id="KW-1185">Reference proteome</keyword>
<evidence type="ECO:0000256" key="1">
    <source>
        <dbReference type="ARBA" id="ARBA00004479"/>
    </source>
</evidence>
<dbReference type="InterPro" id="IPR003599">
    <property type="entry name" value="Ig_sub"/>
</dbReference>
<sequence>MFSWLPFSCALLLLQPLPARSLENAYTAEVGKNAYLPCSYTVPAPGTLVPICWGKGSCPLLQCASVVLRTDETNVTYRKSRRYQLKGNFYKGDMSLTIKNVTLADSGTYCCRIQFPGPMNDEKLELKLSITEPETQTLVTLHDNNGTKISTWADEIKDSGETIRTAVHIGVGVSAGLALALILGVLILKWYSSKKKKLQDLSLITLANSPPGGLVNAGAGRIRSEENIYTIEENIYEMENSNEYYCYVSSQQPS</sequence>
<gene>
    <name evidence="13 15" type="primary">Havcr2</name>
</gene>
<dbReference type="SUPFAM" id="SSF48726">
    <property type="entry name" value="Immunoglobulin"/>
    <property type="match status" value="1"/>
</dbReference>
<comment type="subcellular location">
    <subcellularLocation>
        <location evidence="1">Membrane</location>
        <topology evidence="1">Single-pass type I membrane protein</topology>
    </subcellularLocation>
</comment>
<dbReference type="Ensembl" id="ENSRNOT00000108848.2">
    <property type="protein sequence ID" value="ENSRNOP00000084467.1"/>
    <property type="gene ID" value="ENSRNOG00000031443.5"/>
</dbReference>
<keyword evidence="3 11" id="KW-0732">Signal</keyword>
<evidence type="ECO:0000313" key="15">
    <source>
        <dbReference type="RGD" id="1305233"/>
    </source>
</evidence>
<comment type="similarity">
    <text evidence="9">Belongs to the immunoglobulin superfamily. TIM family.</text>
</comment>
<dbReference type="PANTHER" id="PTHR15498:SF73">
    <property type="entry name" value="HEPATITIS A VIRUS CELLULAR RECEPTOR 2"/>
    <property type="match status" value="1"/>
</dbReference>
<evidence type="ECO:0000256" key="8">
    <source>
        <dbReference type="ARBA" id="ARBA00023319"/>
    </source>
</evidence>
<evidence type="ECO:0000259" key="12">
    <source>
        <dbReference type="PROSITE" id="PS50835"/>
    </source>
</evidence>
<dbReference type="InterPro" id="IPR013783">
    <property type="entry name" value="Ig-like_fold"/>
</dbReference>
<dbReference type="InterPro" id="IPR051669">
    <property type="entry name" value="Immune_Mod/Transcr_Coactivator"/>
</dbReference>
<dbReference type="CDD" id="cd20982">
    <property type="entry name" value="IgV_TIM-3_like"/>
    <property type="match status" value="1"/>
</dbReference>
<keyword evidence="7" id="KW-0325">Glycoprotein</keyword>
<dbReference type="AlphaFoldDB" id="A0A8I5ZXZ2"/>
<reference evidence="13" key="2">
    <citation type="submission" date="2025-08" db="UniProtKB">
        <authorList>
            <consortium name="Ensembl"/>
        </authorList>
    </citation>
    <scope>IDENTIFICATION</scope>
    <source>
        <strain evidence="13">Brown Norway</strain>
    </source>
</reference>
<evidence type="ECO:0000256" key="10">
    <source>
        <dbReference type="SAM" id="Phobius"/>
    </source>
</evidence>
<evidence type="ECO:0000256" key="2">
    <source>
        <dbReference type="ARBA" id="ARBA00022692"/>
    </source>
</evidence>
<proteinExistence type="inferred from homology"/>
<evidence type="ECO:0000256" key="9">
    <source>
        <dbReference type="ARBA" id="ARBA00038203"/>
    </source>
</evidence>
<evidence type="ECO:0000313" key="14">
    <source>
        <dbReference type="Proteomes" id="UP000002494"/>
    </source>
</evidence>
<evidence type="ECO:0000256" key="5">
    <source>
        <dbReference type="ARBA" id="ARBA00023136"/>
    </source>
</evidence>
<dbReference type="RefSeq" id="XP_063125563.1">
    <property type="nucleotide sequence ID" value="XM_063269493.1"/>
</dbReference>
<dbReference type="InterPro" id="IPR013106">
    <property type="entry name" value="Ig_V-set"/>
</dbReference>
<reference evidence="13" key="1">
    <citation type="submission" date="2024-01" db="EMBL/GenBank/DDBJ databases">
        <title>GRCr8: a new rat reference genome assembly contstructed from accurate long reads and long range scaffolding.</title>
        <authorList>
            <person name="Doris P.A."/>
            <person name="Kalbfleisch T."/>
            <person name="Li K."/>
            <person name="Howe K."/>
            <person name="Wood J."/>
        </authorList>
    </citation>
    <scope>NUCLEOTIDE SEQUENCE [LARGE SCALE GENOMIC DNA]</scope>
    <source>
        <strain evidence="13">Brown Norway</strain>
    </source>
</reference>
<dbReference type="RGD" id="1305233">
    <property type="gene designation" value="Havcr2"/>
</dbReference>
<dbReference type="Pfam" id="PF07686">
    <property type="entry name" value="V-set"/>
    <property type="match status" value="1"/>
</dbReference>
<keyword evidence="6" id="KW-1015">Disulfide bond</keyword>
<dbReference type="SMART" id="SM00409">
    <property type="entry name" value="IG"/>
    <property type="match status" value="1"/>
</dbReference>
<dbReference type="InterPro" id="IPR036179">
    <property type="entry name" value="Ig-like_dom_sf"/>
</dbReference>
<dbReference type="FunFam" id="2.60.40.10:FF:000774">
    <property type="entry name" value="Hepatitis A virus cellular receptor 1"/>
    <property type="match status" value="1"/>
</dbReference>
<evidence type="ECO:0000313" key="13">
    <source>
        <dbReference type="Ensembl" id="ENSRNOP00000084467.1"/>
    </source>
</evidence>
<keyword evidence="5 10" id="KW-0472">Membrane</keyword>
<dbReference type="InterPro" id="IPR007110">
    <property type="entry name" value="Ig-like_dom"/>
</dbReference>
<feature type="signal peptide" evidence="11">
    <location>
        <begin position="1"/>
        <end position="21"/>
    </location>
</feature>
<dbReference type="Proteomes" id="UP000002494">
    <property type="component" value="Chromosome 10"/>
</dbReference>
<protein>
    <submittedName>
        <fullName evidence="13">Hepatitis A virus cellular receptor 2</fullName>
    </submittedName>
</protein>
<dbReference type="GeneID" id="363578"/>
<feature type="transmembrane region" description="Helical" evidence="10">
    <location>
        <begin position="166"/>
        <end position="188"/>
    </location>
</feature>
<feature type="domain" description="Ig-like" evidence="12">
    <location>
        <begin position="16"/>
        <end position="131"/>
    </location>
</feature>
<feature type="chain" id="PRO_5035291214" evidence="11">
    <location>
        <begin position="22"/>
        <end position="254"/>
    </location>
</feature>
<keyword evidence="2 10" id="KW-0812">Transmembrane</keyword>
<reference evidence="13" key="3">
    <citation type="submission" date="2025-09" db="UniProtKB">
        <authorList>
            <consortium name="Ensembl"/>
        </authorList>
    </citation>
    <scope>IDENTIFICATION</scope>
    <source>
        <strain evidence="13">Brown Norway</strain>
    </source>
</reference>
<keyword evidence="4 10" id="KW-1133">Transmembrane helix</keyword>
<dbReference type="CTD" id="84868"/>
<dbReference type="Gene3D" id="2.60.40.10">
    <property type="entry name" value="Immunoglobulins"/>
    <property type="match status" value="1"/>
</dbReference>
<keyword evidence="8" id="KW-0393">Immunoglobulin domain</keyword>
<evidence type="ECO:0000256" key="7">
    <source>
        <dbReference type="ARBA" id="ARBA00023180"/>
    </source>
</evidence>